<feature type="binding site" description="axial binding residue" evidence="18">
    <location>
        <position position="82"/>
    </location>
    <ligand>
        <name>heme b</name>
        <dbReference type="ChEBI" id="CHEBI:60344"/>
        <label>b566</label>
    </ligand>
    <ligandPart>
        <name>Fe</name>
        <dbReference type="ChEBI" id="CHEBI:18248"/>
    </ligandPart>
</feature>
<evidence type="ECO:0000256" key="17">
    <source>
        <dbReference type="PIRSR" id="PIRSR038885-1"/>
    </source>
</evidence>
<dbReference type="CDD" id="cd00284">
    <property type="entry name" value="Cytochrome_b_N"/>
    <property type="match status" value="1"/>
</dbReference>
<comment type="similarity">
    <text evidence="19">Belongs to the cytochrome b family.</text>
</comment>
<evidence type="ECO:0000256" key="16">
    <source>
        <dbReference type="ARBA" id="ARBA00023136"/>
    </source>
</evidence>
<feature type="transmembrane region" description="Helical" evidence="19">
    <location>
        <begin position="330"/>
        <end position="348"/>
    </location>
</feature>
<evidence type="ECO:0000256" key="6">
    <source>
        <dbReference type="ARBA" id="ARBA00022617"/>
    </source>
</evidence>
<dbReference type="AlphaFoldDB" id="A0A386B2B5"/>
<keyword evidence="13 18" id="KW-0408">Iron</keyword>
<dbReference type="InterPro" id="IPR005797">
    <property type="entry name" value="Cyt_b/b6_N"/>
</dbReference>
<dbReference type="Pfam" id="PF00032">
    <property type="entry name" value="Cytochrom_B_C"/>
    <property type="match status" value="1"/>
</dbReference>
<feature type="transmembrane region" description="Helical" evidence="19">
    <location>
        <begin position="214"/>
        <end position="235"/>
    </location>
</feature>
<feature type="binding site" description="axial binding residue" evidence="18">
    <location>
        <position position="167"/>
    </location>
    <ligand>
        <name>heme b</name>
        <dbReference type="ChEBI" id="CHEBI:60344"/>
        <label>b562</label>
    </ligand>
    <ligandPart>
        <name>Fe</name>
        <dbReference type="ChEBI" id="CHEBI:18248"/>
    </ligandPart>
</feature>
<comment type="cofactor">
    <cofactor evidence="19">
        <name>heme b</name>
        <dbReference type="ChEBI" id="CHEBI:60344"/>
    </cofactor>
    <text evidence="19">Binds 2 heme groups non-covalently.</text>
</comment>
<dbReference type="InterPro" id="IPR030689">
    <property type="entry name" value="Cytochrome_b"/>
</dbReference>
<proteinExistence type="inferred from homology"/>
<dbReference type="GO" id="GO:0006122">
    <property type="term" value="P:mitochondrial electron transport, ubiquinol to cytochrome c"/>
    <property type="evidence" value="ECO:0007669"/>
    <property type="project" value="TreeGrafter"/>
</dbReference>
<comment type="subcellular location">
    <subcellularLocation>
        <location evidence="2">Mitochondrion inner membrane</location>
        <topology evidence="2">Multi-pass membrane protein</topology>
    </subcellularLocation>
</comment>
<evidence type="ECO:0000259" key="21">
    <source>
        <dbReference type="PROSITE" id="PS51003"/>
    </source>
</evidence>
<dbReference type="InterPro" id="IPR005798">
    <property type="entry name" value="Cyt_b/b6_C"/>
</dbReference>
<evidence type="ECO:0000256" key="14">
    <source>
        <dbReference type="ARBA" id="ARBA00023075"/>
    </source>
</evidence>
<dbReference type="GO" id="GO:0008121">
    <property type="term" value="F:quinol-cytochrome-c reductase activity"/>
    <property type="evidence" value="ECO:0007669"/>
    <property type="project" value="InterPro"/>
</dbReference>
<dbReference type="GO" id="GO:0016491">
    <property type="term" value="F:oxidoreductase activity"/>
    <property type="evidence" value="ECO:0007669"/>
    <property type="project" value="UniProtKB-UniRule"/>
</dbReference>
<dbReference type="GO" id="GO:0005743">
    <property type="term" value="C:mitochondrial inner membrane"/>
    <property type="evidence" value="ECO:0007669"/>
    <property type="project" value="UniProtKB-SubCell"/>
</dbReference>
<keyword evidence="8 19" id="KW-0812">Transmembrane</keyword>
<feature type="transmembrane region" description="Helical" evidence="19">
    <location>
        <begin position="303"/>
        <end position="324"/>
    </location>
</feature>
<comment type="cofactor">
    <cofactor evidence="18">
        <name>heme</name>
        <dbReference type="ChEBI" id="CHEBI:30413"/>
    </cofactor>
    <text evidence="18">Binds 2 heme groups non-covalently.</text>
</comment>
<dbReference type="GO" id="GO:0045275">
    <property type="term" value="C:respiratory chain complex III"/>
    <property type="evidence" value="ECO:0007669"/>
    <property type="project" value="InterPro"/>
</dbReference>
<evidence type="ECO:0000256" key="9">
    <source>
        <dbReference type="ARBA" id="ARBA00022723"/>
    </source>
</evidence>
<comment type="subunit">
    <text evidence="3">The main subunits of complex b-c1 are: cytochrome b, cytochrome c1 and the Rieske protein.</text>
</comment>
<dbReference type="EMBL" id="MH001227">
    <property type="protein sequence ID" value="AYC65887.1"/>
    <property type="molecule type" value="Genomic_DNA"/>
</dbReference>
<dbReference type="Gene3D" id="1.20.810.10">
    <property type="entry name" value="Cytochrome Bc1 Complex, Chain C"/>
    <property type="match status" value="1"/>
</dbReference>
<dbReference type="InterPro" id="IPR027387">
    <property type="entry name" value="Cytb/b6-like_sf"/>
</dbReference>
<evidence type="ECO:0000256" key="15">
    <source>
        <dbReference type="ARBA" id="ARBA00023128"/>
    </source>
</evidence>
<dbReference type="PANTHER" id="PTHR19271:SF16">
    <property type="entry name" value="CYTOCHROME B"/>
    <property type="match status" value="1"/>
</dbReference>
<keyword evidence="14" id="KW-0830">Ubiquinone</keyword>
<keyword evidence="5 19" id="KW-0813">Transport</keyword>
<dbReference type="InterPro" id="IPR036150">
    <property type="entry name" value="Cyt_b/b6_C_sf"/>
</dbReference>
<evidence type="ECO:0000256" key="2">
    <source>
        <dbReference type="ARBA" id="ARBA00004448"/>
    </source>
</evidence>
<dbReference type="PIRSF" id="PIRSF038885">
    <property type="entry name" value="COB"/>
    <property type="match status" value="1"/>
</dbReference>
<dbReference type="PANTHER" id="PTHR19271">
    <property type="entry name" value="CYTOCHROME B"/>
    <property type="match status" value="1"/>
</dbReference>
<evidence type="ECO:0000256" key="4">
    <source>
        <dbReference type="ARBA" id="ARBA00013531"/>
    </source>
</evidence>
<protein>
    <recommendedName>
        <fullName evidence="4 19">Cytochrome b</fullName>
    </recommendedName>
</protein>
<dbReference type="GO" id="GO:0046872">
    <property type="term" value="F:metal ion binding"/>
    <property type="evidence" value="ECO:0007669"/>
    <property type="project" value="UniProtKB-UniRule"/>
</dbReference>
<evidence type="ECO:0000313" key="22">
    <source>
        <dbReference type="EMBL" id="AYC65887.1"/>
    </source>
</evidence>
<evidence type="ECO:0000256" key="18">
    <source>
        <dbReference type="PIRSR" id="PIRSR038885-2"/>
    </source>
</evidence>
<evidence type="ECO:0000256" key="5">
    <source>
        <dbReference type="ARBA" id="ARBA00022448"/>
    </source>
</evidence>
<gene>
    <name evidence="22" type="primary">CYTB</name>
</gene>
<feature type="binding site" description="axial binding residue" evidence="18">
    <location>
        <position position="68"/>
    </location>
    <ligand>
        <name>heme b</name>
        <dbReference type="ChEBI" id="CHEBI:60344"/>
        <label>b562</label>
    </ligand>
    <ligandPart>
        <name>Fe</name>
        <dbReference type="ChEBI" id="CHEBI:18248"/>
    </ligandPart>
</feature>
<name>A0A386B2B5_9NEOP</name>
<geneLocation type="mitochondrion" evidence="22"/>
<evidence type="ECO:0000256" key="12">
    <source>
        <dbReference type="ARBA" id="ARBA00022989"/>
    </source>
</evidence>
<evidence type="ECO:0000256" key="11">
    <source>
        <dbReference type="ARBA" id="ARBA00022982"/>
    </source>
</evidence>
<accession>A0A386B2B5</accession>
<evidence type="ECO:0000259" key="20">
    <source>
        <dbReference type="PROSITE" id="PS51002"/>
    </source>
</evidence>
<evidence type="ECO:0000256" key="7">
    <source>
        <dbReference type="ARBA" id="ARBA00022660"/>
    </source>
</evidence>
<sequence length="351" mass="40754">MDLIKLPVPTSINYYWSFGSLLGLFLGVQIITGIFLAMHFKASLEYSFQSVIHINTDVNYGWLIRFAHANGATFFFIMIYSHIGRGLFYKSYNMEEVWMVGVTIFLLFMGTAFLGYVLPWGQMSYWGATVITNLISSIPYVGSMMVEWVWGGFSVNEPTLTRFFALHFFLPLFTSTLVMVHLYFLHLSGSSNPLGLAMNSDKITFHPFFSIKDLMGFVFFFFIFCFVCLYKSFMFMDHDNFIKADPMITPVHIQPEWYFLFAYAILRSIPSKLGGVIFLLMSIIILYFLPMMSKKENSSMSSISYQWMTFLQFLIFFLLTWIGANPVEEPFSLIGKILTLMYFMNFLMMMM</sequence>
<feature type="binding site" evidence="17">
    <location>
        <position position="186"/>
    </location>
    <ligand>
        <name>a ubiquinone</name>
        <dbReference type="ChEBI" id="CHEBI:16389"/>
    </ligand>
</feature>
<reference evidence="22" key="1">
    <citation type="journal article" date="2018" name="Syst. Biol.">
        <title>Mitochondrial Genome Fragmentation Unites the Parasitic Lice of Eutherian Mammals.</title>
        <authorList>
            <person name="Song F."/>
            <person name="Li H."/>
            <person name="Liu G.-H."/>
            <person name="Wang W."/>
            <person name="James P."/>
            <person name="Colwell D.D."/>
            <person name="Tran A."/>
            <person name="Gong S."/>
            <person name="Cai W."/>
            <person name="Shao R."/>
        </authorList>
    </citation>
    <scope>NUCLEOTIDE SEQUENCE</scope>
</reference>
<dbReference type="InterPro" id="IPR016174">
    <property type="entry name" value="Di-haem_cyt_TM"/>
</dbReference>
<dbReference type="InterPro" id="IPR048259">
    <property type="entry name" value="Cytochrome_b_N_euk/bac"/>
</dbReference>
<evidence type="ECO:0000256" key="1">
    <source>
        <dbReference type="ARBA" id="ARBA00002566"/>
    </source>
</evidence>
<dbReference type="PROSITE" id="PS51002">
    <property type="entry name" value="CYTB_NTER"/>
    <property type="match status" value="1"/>
</dbReference>
<feature type="transmembrane region" description="Helical" evidence="19">
    <location>
        <begin position="12"/>
        <end position="40"/>
    </location>
</feature>
<feature type="binding site" description="axial binding residue" evidence="18">
    <location>
        <position position="181"/>
    </location>
    <ligand>
        <name>heme b</name>
        <dbReference type="ChEBI" id="CHEBI:60344"/>
        <label>b566</label>
    </ligand>
    <ligandPart>
        <name>Fe</name>
        <dbReference type="ChEBI" id="CHEBI:18248"/>
    </ligandPart>
</feature>
<keyword evidence="15 19" id="KW-0496">Mitochondrion</keyword>
<evidence type="ECO:0000256" key="19">
    <source>
        <dbReference type="RuleBase" id="RU362117"/>
    </source>
</evidence>
<feature type="domain" description="Cytochrome b/b6 N-terminal region profile" evidence="20">
    <location>
        <begin position="1"/>
        <end position="194"/>
    </location>
</feature>
<comment type="function">
    <text evidence="1 19">Component of the ubiquinol-cytochrome c reductase complex (complex III or cytochrome b-c1 complex) that is part of the mitochondrial respiratory chain. The b-c1 complex mediates electron transfer from ubiquinol to cytochrome c. Contributes to the generation of a proton gradient across the mitochondrial membrane that is then used for ATP synthesis.</text>
</comment>
<feature type="transmembrane region" description="Helical" evidence="19">
    <location>
        <begin position="124"/>
        <end position="142"/>
    </location>
</feature>
<evidence type="ECO:0000256" key="8">
    <source>
        <dbReference type="ARBA" id="ARBA00022692"/>
    </source>
</evidence>
<feature type="transmembrane region" description="Helical" evidence="19">
    <location>
        <begin position="60"/>
        <end position="81"/>
    </location>
</feature>
<organism evidence="22">
    <name type="scientific">Amyrsidea minuta</name>
    <dbReference type="NCBI Taxonomy" id="2364307"/>
    <lineage>
        <taxon>Eukaryota</taxon>
        <taxon>Metazoa</taxon>
        <taxon>Ecdysozoa</taxon>
        <taxon>Arthropoda</taxon>
        <taxon>Hexapoda</taxon>
        <taxon>Insecta</taxon>
        <taxon>Pterygota</taxon>
        <taxon>Neoptera</taxon>
        <taxon>Paraneoptera</taxon>
        <taxon>Psocodea</taxon>
        <taxon>Troctomorpha</taxon>
        <taxon>Phthiraptera</taxon>
        <taxon>Amblycera</taxon>
        <taxon>Menoponidae</taxon>
        <taxon>Amyrsidea</taxon>
    </lineage>
</organism>
<keyword evidence="9 18" id="KW-0479">Metal-binding</keyword>
<evidence type="ECO:0000256" key="13">
    <source>
        <dbReference type="ARBA" id="ARBA00023004"/>
    </source>
</evidence>
<dbReference type="SUPFAM" id="SSF81648">
    <property type="entry name" value="a domain/subunit of cytochrome bc1 complex (Ubiquinol-cytochrome c reductase)"/>
    <property type="match status" value="1"/>
</dbReference>
<feature type="transmembrane region" description="Helical" evidence="19">
    <location>
        <begin position="272"/>
        <end position="291"/>
    </location>
</feature>
<feature type="transmembrane region" description="Helical" evidence="19">
    <location>
        <begin position="97"/>
        <end position="118"/>
    </location>
</feature>
<dbReference type="SUPFAM" id="SSF81342">
    <property type="entry name" value="Transmembrane di-heme cytochromes"/>
    <property type="match status" value="1"/>
</dbReference>
<evidence type="ECO:0000256" key="10">
    <source>
        <dbReference type="ARBA" id="ARBA00022792"/>
    </source>
</evidence>
<keyword evidence="16 19" id="KW-0472">Membrane</keyword>
<keyword evidence="12 19" id="KW-1133">Transmembrane helix</keyword>
<feature type="transmembrane region" description="Helical" evidence="19">
    <location>
        <begin position="163"/>
        <end position="184"/>
    </location>
</feature>
<dbReference type="PROSITE" id="PS51003">
    <property type="entry name" value="CYTB_CTER"/>
    <property type="match status" value="1"/>
</dbReference>
<feature type="domain" description="Cytochrome b/b6 C-terminal region profile" evidence="21">
    <location>
        <begin position="195"/>
        <end position="351"/>
    </location>
</feature>
<keyword evidence="11 19" id="KW-0249">Electron transport</keyword>
<dbReference type="Pfam" id="PF00033">
    <property type="entry name" value="Cytochrome_B"/>
    <property type="match status" value="1"/>
</dbReference>
<keyword evidence="6 18" id="KW-0349">Heme</keyword>
<evidence type="ECO:0000256" key="3">
    <source>
        <dbReference type="ARBA" id="ARBA00011649"/>
    </source>
</evidence>
<keyword evidence="7 19" id="KW-0679">Respiratory chain</keyword>
<keyword evidence="10" id="KW-0999">Mitochondrion inner membrane</keyword>